<dbReference type="AlphaFoldDB" id="A0A9P1MTN4"/>
<name>A0A9P1MTN4_9PELO</name>
<evidence type="ECO:0000256" key="5">
    <source>
        <dbReference type="SAM" id="SignalP"/>
    </source>
</evidence>
<dbReference type="GO" id="GO:0005179">
    <property type="term" value="F:hormone activity"/>
    <property type="evidence" value="ECO:0007669"/>
    <property type="project" value="UniProtKB-KW"/>
</dbReference>
<dbReference type="Pfam" id="PF03298">
    <property type="entry name" value="Stanniocalcin"/>
    <property type="match status" value="1"/>
</dbReference>
<accession>A0A9P1MTN4</accession>
<comment type="subunit">
    <text evidence="2">Homodimer; disulfide-linked.</text>
</comment>
<keyword evidence="7" id="KW-1185">Reference proteome</keyword>
<sequence length="154" mass="17187">MLSYLVFLALLLPIQAAVNSTICQEYIDVNNQFNCGENGYPLHYGYKNCMAFTNPENRDRFDEAGKAWIDCTAPCLVAAFANIAQTSTTCSELQTKAFASHVDCYLNCGFCSVCQANKLAFAETFDWADFLNLNSVIQVWQISRKCPNIFSCLA</sequence>
<organism evidence="6 7">
    <name type="scientific">Caenorhabditis angaria</name>
    <dbReference type="NCBI Taxonomy" id="860376"/>
    <lineage>
        <taxon>Eukaryota</taxon>
        <taxon>Metazoa</taxon>
        <taxon>Ecdysozoa</taxon>
        <taxon>Nematoda</taxon>
        <taxon>Chromadorea</taxon>
        <taxon>Rhabditida</taxon>
        <taxon>Rhabditina</taxon>
        <taxon>Rhabditomorpha</taxon>
        <taxon>Rhabditoidea</taxon>
        <taxon>Rhabditidae</taxon>
        <taxon>Peloderinae</taxon>
        <taxon>Caenorhabditis</taxon>
    </lineage>
</organism>
<keyword evidence="3" id="KW-0372">Hormone</keyword>
<dbReference type="Proteomes" id="UP001152747">
    <property type="component" value="Unassembled WGS sequence"/>
</dbReference>
<evidence type="ECO:0000256" key="3">
    <source>
        <dbReference type="ARBA" id="ARBA00022702"/>
    </source>
</evidence>
<protein>
    <submittedName>
        <fullName evidence="6">Uncharacterized protein</fullName>
    </submittedName>
</protein>
<evidence type="ECO:0000256" key="1">
    <source>
        <dbReference type="ARBA" id="ARBA00008693"/>
    </source>
</evidence>
<dbReference type="GO" id="GO:0006874">
    <property type="term" value="P:intracellular calcium ion homeostasis"/>
    <property type="evidence" value="ECO:0007669"/>
    <property type="project" value="TreeGrafter"/>
</dbReference>
<proteinExistence type="inferred from homology"/>
<feature type="signal peptide" evidence="5">
    <location>
        <begin position="1"/>
        <end position="16"/>
    </location>
</feature>
<dbReference type="GO" id="GO:0005615">
    <property type="term" value="C:extracellular space"/>
    <property type="evidence" value="ECO:0007669"/>
    <property type="project" value="TreeGrafter"/>
</dbReference>
<gene>
    <name evidence="6" type="ORF">CAMP_LOCUS1902</name>
</gene>
<dbReference type="PANTHER" id="PTHR11245:SF6">
    <property type="entry name" value="DUF19 DOMAIN-CONTAINING PROTEIN"/>
    <property type="match status" value="1"/>
</dbReference>
<keyword evidence="5" id="KW-0732">Signal</keyword>
<evidence type="ECO:0000256" key="4">
    <source>
        <dbReference type="ARBA" id="ARBA00023157"/>
    </source>
</evidence>
<evidence type="ECO:0000256" key="2">
    <source>
        <dbReference type="ARBA" id="ARBA00011748"/>
    </source>
</evidence>
<keyword evidence="4" id="KW-1015">Disulfide bond</keyword>
<feature type="chain" id="PRO_5040350672" evidence="5">
    <location>
        <begin position="17"/>
        <end position="154"/>
    </location>
</feature>
<evidence type="ECO:0000313" key="7">
    <source>
        <dbReference type="Proteomes" id="UP001152747"/>
    </source>
</evidence>
<dbReference type="EMBL" id="CANHGI010000001">
    <property type="protein sequence ID" value="CAI5439265.1"/>
    <property type="molecule type" value="Genomic_DNA"/>
</dbReference>
<comment type="caution">
    <text evidence="6">The sequence shown here is derived from an EMBL/GenBank/DDBJ whole genome shotgun (WGS) entry which is preliminary data.</text>
</comment>
<dbReference type="InterPro" id="IPR004978">
    <property type="entry name" value="Stanniocalcin"/>
</dbReference>
<dbReference type="OrthoDB" id="9970481at2759"/>
<evidence type="ECO:0000313" key="6">
    <source>
        <dbReference type="EMBL" id="CAI5439265.1"/>
    </source>
</evidence>
<dbReference type="PANTHER" id="PTHR11245">
    <property type="entry name" value="STANNIOCALCIN"/>
    <property type="match status" value="1"/>
</dbReference>
<reference evidence="6" key="1">
    <citation type="submission" date="2022-11" db="EMBL/GenBank/DDBJ databases">
        <authorList>
            <person name="Kikuchi T."/>
        </authorList>
    </citation>
    <scope>NUCLEOTIDE SEQUENCE</scope>
    <source>
        <strain evidence="6">PS1010</strain>
    </source>
</reference>
<comment type="similarity">
    <text evidence="1">Belongs to the stanniocalcin family.</text>
</comment>